<name>A0A9P4IEX4_9PEZI</name>
<dbReference type="Pfam" id="PF07287">
    <property type="entry name" value="AtuA"/>
    <property type="match status" value="1"/>
</dbReference>
<evidence type="ECO:0000259" key="3">
    <source>
        <dbReference type="Pfam" id="PF23544"/>
    </source>
</evidence>
<comment type="caution">
    <text evidence="4">The sequence shown here is derived from an EMBL/GenBank/DDBJ whole genome shotgun (WGS) entry which is preliminary data.</text>
</comment>
<dbReference type="PANTHER" id="PTHR47585:SF1">
    <property type="entry name" value="DUF1446 DOMAIN-CONTAINING PROTEIN"/>
    <property type="match status" value="1"/>
</dbReference>
<dbReference type="InterPro" id="IPR056362">
    <property type="entry name" value="AtuA-like_ferredoxin_dom"/>
</dbReference>
<sequence>MNGSNGLNGSSRWSQRGQRPVRVANCSGYKADPGYQMRRQAEQGDVDFITGDYLAEINIAENAEAMAAGKHPGYEQTAWDGIEQTIDLLASEQIKVVINGGAQNPKGLAEKTQQLVNERGLSLNITYIEGDNLLSVVKSQIKDGIYAHLDSSNSEIQMVKNTLALLDTEGRPIISANAYLGAREILKALELGADIVIAGRVADASPVIAAAWYWWSWSETDYDRLAGALVAGHLIECSAYVTGSNFAGFYEYPLDQLIDLPFGIAEIDSDGSCVVTKHENTRGIVTVDTVKTQFLYELQGNVYLNSDVKAYLDDVEIEEVGRNRVCLSGIRGAPPPPTTKLAIFYRGGFQSELVINATGYATEEKWQLWEKMLRYGLKRKGLLDKFDLLEFQVLGTPQENPRTQHASTTYMRIFAETSDAQLNLELAKTMGEYGMQHFSGFHSTRNMAAAAPRPFLAIYPALYDQNNLDCSVHMLAPDLTATRTAVGHPGRYEALEARDSYDTSKAVQLSTFGPTQPARIGDVCLARSGDKGPNLNFGIFVRHADEWDWLRSFFSLSRMKELMGDDWREEYHLERVEFPKIWAVHFVIYGILGRGVSSSSRLDAFGKGFADFVRDKWVDVPVRFLDRARYVGGKRKPVQETASASTLRRETRAKRKRADSKVG</sequence>
<dbReference type="InterPro" id="IPR010839">
    <property type="entry name" value="AtuA_N"/>
</dbReference>
<evidence type="ECO:0000313" key="5">
    <source>
        <dbReference type="Proteomes" id="UP000799772"/>
    </source>
</evidence>
<feature type="region of interest" description="Disordered" evidence="1">
    <location>
        <begin position="635"/>
        <end position="663"/>
    </location>
</feature>
<dbReference type="AlphaFoldDB" id="A0A9P4IEX4"/>
<dbReference type="Proteomes" id="UP000799772">
    <property type="component" value="Unassembled WGS sequence"/>
</dbReference>
<feature type="domain" description="AtuA-like ferredoxin-fold" evidence="3">
    <location>
        <begin position="520"/>
        <end position="618"/>
    </location>
</feature>
<dbReference type="OrthoDB" id="10265871at2759"/>
<protein>
    <submittedName>
        <fullName evidence="4">DUF1446 domain-containing protein</fullName>
    </submittedName>
</protein>
<dbReference type="Pfam" id="PF23544">
    <property type="entry name" value="AtuA_ferredoxin"/>
    <property type="match status" value="1"/>
</dbReference>
<feature type="compositionally biased region" description="Basic residues" evidence="1">
    <location>
        <begin position="651"/>
        <end position="663"/>
    </location>
</feature>
<proteinExistence type="predicted"/>
<evidence type="ECO:0000313" key="4">
    <source>
        <dbReference type="EMBL" id="KAF2098748.1"/>
    </source>
</evidence>
<organism evidence="4 5">
    <name type="scientific">Rhizodiscina lignyota</name>
    <dbReference type="NCBI Taxonomy" id="1504668"/>
    <lineage>
        <taxon>Eukaryota</taxon>
        <taxon>Fungi</taxon>
        <taxon>Dikarya</taxon>
        <taxon>Ascomycota</taxon>
        <taxon>Pezizomycotina</taxon>
        <taxon>Dothideomycetes</taxon>
        <taxon>Pleosporomycetidae</taxon>
        <taxon>Aulographales</taxon>
        <taxon>Rhizodiscinaceae</taxon>
        <taxon>Rhizodiscina</taxon>
    </lineage>
</organism>
<reference evidence="4" key="1">
    <citation type="journal article" date="2020" name="Stud. Mycol.">
        <title>101 Dothideomycetes genomes: a test case for predicting lifestyles and emergence of pathogens.</title>
        <authorList>
            <person name="Haridas S."/>
            <person name="Albert R."/>
            <person name="Binder M."/>
            <person name="Bloem J."/>
            <person name="Labutti K."/>
            <person name="Salamov A."/>
            <person name="Andreopoulos B."/>
            <person name="Baker S."/>
            <person name="Barry K."/>
            <person name="Bills G."/>
            <person name="Bluhm B."/>
            <person name="Cannon C."/>
            <person name="Castanera R."/>
            <person name="Culley D."/>
            <person name="Daum C."/>
            <person name="Ezra D."/>
            <person name="Gonzalez J."/>
            <person name="Henrissat B."/>
            <person name="Kuo A."/>
            <person name="Liang C."/>
            <person name="Lipzen A."/>
            <person name="Lutzoni F."/>
            <person name="Magnuson J."/>
            <person name="Mondo S."/>
            <person name="Nolan M."/>
            <person name="Ohm R."/>
            <person name="Pangilinan J."/>
            <person name="Park H.-J."/>
            <person name="Ramirez L."/>
            <person name="Alfaro M."/>
            <person name="Sun H."/>
            <person name="Tritt A."/>
            <person name="Yoshinaga Y."/>
            <person name="Zwiers L.-H."/>
            <person name="Turgeon B."/>
            <person name="Goodwin S."/>
            <person name="Spatafora J."/>
            <person name="Crous P."/>
            <person name="Grigoriev I."/>
        </authorList>
    </citation>
    <scope>NUCLEOTIDE SEQUENCE</scope>
    <source>
        <strain evidence="4">CBS 133067</strain>
    </source>
</reference>
<evidence type="ECO:0000256" key="1">
    <source>
        <dbReference type="SAM" id="MobiDB-lite"/>
    </source>
</evidence>
<dbReference type="EMBL" id="ML978126">
    <property type="protein sequence ID" value="KAF2098748.1"/>
    <property type="molecule type" value="Genomic_DNA"/>
</dbReference>
<feature type="domain" description="Acyclic terpene utilisation N-terminal" evidence="2">
    <location>
        <begin position="21"/>
        <end position="474"/>
    </location>
</feature>
<evidence type="ECO:0000259" key="2">
    <source>
        <dbReference type="Pfam" id="PF07287"/>
    </source>
</evidence>
<gene>
    <name evidence="4" type="ORF">NA57DRAFT_39042</name>
</gene>
<keyword evidence="5" id="KW-1185">Reference proteome</keyword>
<accession>A0A9P4IEX4</accession>
<dbReference type="PANTHER" id="PTHR47585">
    <property type="match status" value="1"/>
</dbReference>